<keyword evidence="1" id="KW-0812">Transmembrane</keyword>
<dbReference type="RefSeq" id="WP_175327788.1">
    <property type="nucleotide sequence ID" value="NZ_BMOI01000006.1"/>
</dbReference>
<protein>
    <submittedName>
        <fullName evidence="3">H+/gluconate symporter-like permease</fullName>
    </submittedName>
</protein>
<dbReference type="Proteomes" id="UP000746584">
    <property type="component" value="Unassembled WGS sequence"/>
</dbReference>
<dbReference type="EMBL" id="BMOI01000006">
    <property type="protein sequence ID" value="GGK98780.1"/>
    <property type="molecule type" value="Genomic_DNA"/>
</dbReference>
<dbReference type="Proteomes" id="UP000648535">
    <property type="component" value="Unassembled WGS sequence"/>
</dbReference>
<evidence type="ECO:0000313" key="5">
    <source>
        <dbReference type="Proteomes" id="UP000746584"/>
    </source>
</evidence>
<keyword evidence="5" id="KW-1185">Reference proteome</keyword>
<dbReference type="AlphaFoldDB" id="A0A8H9L206"/>
<reference evidence="3 5" key="3">
    <citation type="submission" date="2021-01" db="EMBL/GenBank/DDBJ databases">
        <title>Sequencing the genomes of 1000 actinobacteria strains.</title>
        <authorList>
            <person name="Klenk H.-P."/>
        </authorList>
    </citation>
    <scope>NUCLEOTIDE SEQUENCE [LARGE SCALE GENOMIC DNA]</scope>
    <source>
        <strain evidence="3 5">DSM 20542</strain>
    </source>
</reference>
<reference evidence="2" key="1">
    <citation type="journal article" date="2014" name="Int. J. Syst. Evol. Microbiol.">
        <title>Complete genome sequence of Corynebacterium casei LMG S-19264T (=DSM 44701T), isolated from a smear-ripened cheese.</title>
        <authorList>
            <consortium name="US DOE Joint Genome Institute (JGI-PGF)"/>
            <person name="Walter F."/>
            <person name="Albersmeier A."/>
            <person name="Kalinowski J."/>
            <person name="Ruckert C."/>
        </authorList>
    </citation>
    <scope>NUCLEOTIDE SEQUENCE</scope>
    <source>
        <strain evidence="2">JCM 1480</strain>
    </source>
</reference>
<comment type="caution">
    <text evidence="2">The sequence shown here is derived from an EMBL/GenBank/DDBJ whole genome shotgun (WGS) entry which is preliminary data.</text>
</comment>
<gene>
    <name evidence="2" type="ORF">GCM10009769_16250</name>
    <name evidence="3" type="ORF">JOE58_002911</name>
</gene>
<sequence length="130" mass="13422">MTAAALASVVSAAGTASPTPLPSPVPAAGATSAQATATLIAAIIAGAAALTAAVIGLINASRSLTQIRREQWRQQFQWAIEKALSHDVDESNVDLAVLTKLVQQPEAHEEDNEIALVVADLVTDRTTQPC</sequence>
<reference evidence="2" key="2">
    <citation type="submission" date="2020-09" db="EMBL/GenBank/DDBJ databases">
        <authorList>
            <person name="Sun Q."/>
            <person name="Ohkuma M."/>
        </authorList>
    </citation>
    <scope>NUCLEOTIDE SEQUENCE</scope>
    <source>
        <strain evidence="2">JCM 1480</strain>
    </source>
</reference>
<organism evidence="2 4">
    <name type="scientific">Curtobacterium luteum</name>
    <dbReference type="NCBI Taxonomy" id="33881"/>
    <lineage>
        <taxon>Bacteria</taxon>
        <taxon>Bacillati</taxon>
        <taxon>Actinomycetota</taxon>
        <taxon>Actinomycetes</taxon>
        <taxon>Micrococcales</taxon>
        <taxon>Microbacteriaceae</taxon>
        <taxon>Curtobacterium</taxon>
    </lineage>
</organism>
<proteinExistence type="predicted"/>
<feature type="transmembrane region" description="Helical" evidence="1">
    <location>
        <begin position="37"/>
        <end position="60"/>
    </location>
</feature>
<evidence type="ECO:0000313" key="2">
    <source>
        <dbReference type="EMBL" id="GGK98780.1"/>
    </source>
</evidence>
<evidence type="ECO:0000313" key="4">
    <source>
        <dbReference type="Proteomes" id="UP000648535"/>
    </source>
</evidence>
<accession>A0A8H9L206</accession>
<name>A0A8H9L206_9MICO</name>
<keyword evidence="1" id="KW-0472">Membrane</keyword>
<evidence type="ECO:0000313" key="3">
    <source>
        <dbReference type="EMBL" id="MBM7803660.1"/>
    </source>
</evidence>
<evidence type="ECO:0000256" key="1">
    <source>
        <dbReference type="SAM" id="Phobius"/>
    </source>
</evidence>
<dbReference type="EMBL" id="JAFBCG010000001">
    <property type="protein sequence ID" value="MBM7803660.1"/>
    <property type="molecule type" value="Genomic_DNA"/>
</dbReference>
<keyword evidence="1" id="KW-1133">Transmembrane helix</keyword>